<keyword evidence="9 10" id="KW-0520">NAD</keyword>
<dbReference type="EMBL" id="DMZY01000195">
    <property type="protein sequence ID" value="HAV92844.1"/>
    <property type="molecule type" value="Genomic_DNA"/>
</dbReference>
<evidence type="ECO:0000256" key="3">
    <source>
        <dbReference type="ARBA" id="ARBA00022603"/>
    </source>
</evidence>
<evidence type="ECO:0000259" key="11">
    <source>
        <dbReference type="Pfam" id="PF01134"/>
    </source>
</evidence>
<dbReference type="GO" id="GO:0050660">
    <property type="term" value="F:flavin adenine dinucleotide binding"/>
    <property type="evidence" value="ECO:0007669"/>
    <property type="project" value="UniProtKB-UniRule"/>
</dbReference>
<dbReference type="GO" id="GO:0005829">
    <property type="term" value="C:cytosol"/>
    <property type="evidence" value="ECO:0007669"/>
    <property type="project" value="TreeGrafter"/>
</dbReference>
<keyword evidence="5 10" id="KW-0808">Transferase</keyword>
<keyword evidence="2 10" id="KW-0963">Cytoplasm</keyword>
<comment type="catalytic activity">
    <reaction evidence="10">
        <text>uridine(54) in tRNA + (6R)-5,10-methylene-5,6,7,8-tetrahydrofolate + NADH + H(+) = 5-methyluridine(54) in tRNA + (6S)-5,6,7,8-tetrahydrofolate + NAD(+)</text>
        <dbReference type="Rhea" id="RHEA:16873"/>
        <dbReference type="Rhea" id="RHEA-COMP:10167"/>
        <dbReference type="Rhea" id="RHEA-COMP:10193"/>
        <dbReference type="ChEBI" id="CHEBI:15378"/>
        <dbReference type="ChEBI" id="CHEBI:15636"/>
        <dbReference type="ChEBI" id="CHEBI:57453"/>
        <dbReference type="ChEBI" id="CHEBI:57540"/>
        <dbReference type="ChEBI" id="CHEBI:57945"/>
        <dbReference type="ChEBI" id="CHEBI:65315"/>
        <dbReference type="ChEBI" id="CHEBI:74447"/>
        <dbReference type="EC" id="2.1.1.74"/>
    </reaction>
</comment>
<accession>A0A350HBC8</accession>
<name>A0A350HBC8_UNCW3</name>
<keyword evidence="3 10" id="KW-0489">Methyltransferase</keyword>
<comment type="caution">
    <text evidence="10">Lacks conserved residue(s) required for the propagation of feature annotation.</text>
</comment>
<dbReference type="InterPro" id="IPR002218">
    <property type="entry name" value="MnmG-rel"/>
</dbReference>
<comment type="function">
    <text evidence="10">Catalyzes the folate-dependent formation of 5-methyl-uridine at position 54 (M-5-U54) in all tRNAs.</text>
</comment>
<comment type="caution">
    <text evidence="12">The sequence shown here is derived from an EMBL/GenBank/DDBJ whole genome shotgun (WGS) entry which is preliminary data.</text>
</comment>
<comment type="subcellular location">
    <subcellularLocation>
        <location evidence="10">Cytoplasm</location>
    </subcellularLocation>
</comment>
<comment type="similarity">
    <text evidence="10">Belongs to the MnmG family. TrmFO subfamily.</text>
</comment>
<gene>
    <name evidence="12" type="primary">gid</name>
    <name evidence="10" type="synonym">trmFO</name>
    <name evidence="12" type="ORF">DCW38_06660</name>
</gene>
<keyword evidence="7 10" id="KW-0274">FAD</keyword>
<dbReference type="Pfam" id="PF01134">
    <property type="entry name" value="GIDA"/>
    <property type="match status" value="1"/>
</dbReference>
<dbReference type="GO" id="GO:0030488">
    <property type="term" value="P:tRNA methylation"/>
    <property type="evidence" value="ECO:0007669"/>
    <property type="project" value="TreeGrafter"/>
</dbReference>
<dbReference type="InterPro" id="IPR040131">
    <property type="entry name" value="MnmG_N"/>
</dbReference>
<dbReference type="PANTHER" id="PTHR11806:SF2">
    <property type="entry name" value="METHYLENETETRAHYDROFOLATE--TRNA-(URACIL-5-)-METHYLTRANSFERASE TRMFO"/>
    <property type="match status" value="1"/>
</dbReference>
<evidence type="ECO:0000313" key="12">
    <source>
        <dbReference type="EMBL" id="HAV92844.1"/>
    </source>
</evidence>
<evidence type="ECO:0000313" key="13">
    <source>
        <dbReference type="Proteomes" id="UP000264062"/>
    </source>
</evidence>
<keyword evidence="6 10" id="KW-0819">tRNA processing</keyword>
<dbReference type="InterPro" id="IPR036188">
    <property type="entry name" value="FAD/NAD-bd_sf"/>
</dbReference>
<dbReference type="PANTHER" id="PTHR11806">
    <property type="entry name" value="GLUCOSE INHIBITED DIVISION PROTEIN A"/>
    <property type="match status" value="1"/>
</dbReference>
<dbReference type="NCBIfam" id="TIGR00137">
    <property type="entry name" value="gid_trmFO"/>
    <property type="match status" value="1"/>
</dbReference>
<organism evidence="12 13">
    <name type="scientific">candidate division WOR-3 bacterium</name>
    <dbReference type="NCBI Taxonomy" id="2052148"/>
    <lineage>
        <taxon>Bacteria</taxon>
        <taxon>Bacteria division WOR-3</taxon>
    </lineage>
</organism>
<sequence>MAEERVNVIGAGFAGSEAALTLSSLGIPVSLIEKRPEKSMEHFRNSPNFAYPVCSNSFKSMEIKNAHGLLKAELSVMRSNILKEALKAKVKAGKALAVDRDVFSESVKHLVSERKNIKVLNKNATADDIKGITIIATGPFSSKEILDYIKERVKKDFFHFIDAVSPIILRDTIDFSKCFIASRYNEGNDYVNCPMTKEEFEVFHDAIINAERLEYDDTDKEVFFSGCMPVEEIARYGKRALVFGVMKPVGFDKKHYAVVQLRNENKDGTMLNIVGFQTRLKWGEQKRIISMIPGLEKAEIVRYGVMHKNPYIDSPLCLNENLEMKSEEGVFIAGQLTGSEGYMEAVLTGIYAGFSAYGKIKKRSISLPPDTTMSGSLLRYLLKSEKSISPMNANFGLFKEYNKREKLFYAKRALKDIYGWYNETAH</sequence>
<dbReference type="GO" id="GO:0047151">
    <property type="term" value="F:tRNA (uracil(54)-C5)-methyltransferase activity, 5,10-methylenetetrahydrofolate-dependent"/>
    <property type="evidence" value="ECO:0007669"/>
    <property type="project" value="UniProtKB-UniRule"/>
</dbReference>
<dbReference type="SUPFAM" id="SSF51905">
    <property type="entry name" value="FAD/NAD(P)-binding domain"/>
    <property type="match status" value="1"/>
</dbReference>
<evidence type="ECO:0000256" key="4">
    <source>
        <dbReference type="ARBA" id="ARBA00022630"/>
    </source>
</evidence>
<dbReference type="Gene3D" id="3.50.50.60">
    <property type="entry name" value="FAD/NAD(P)-binding domain"/>
    <property type="match status" value="2"/>
</dbReference>
<keyword evidence="8 10" id="KW-0521">NADP</keyword>
<dbReference type="EC" id="2.1.1.74" evidence="10"/>
<evidence type="ECO:0000256" key="8">
    <source>
        <dbReference type="ARBA" id="ARBA00022857"/>
    </source>
</evidence>
<protein>
    <recommendedName>
        <fullName evidence="10">Methylenetetrahydrofolate--tRNA-(uracil-5-)-methyltransferase TrmFO</fullName>
        <ecNumber evidence="10">2.1.1.74</ecNumber>
    </recommendedName>
    <alternativeName>
        <fullName evidence="10">Folate-dependent tRNA (uracil-5-)-methyltransferase</fullName>
    </alternativeName>
    <alternativeName>
        <fullName evidence="10">Folate-dependent tRNA(M-5-U54)-methyltransferase</fullName>
    </alternativeName>
</protein>
<comment type="catalytic activity">
    <reaction evidence="10">
        <text>uridine(54) in tRNA + (6R)-5,10-methylene-5,6,7,8-tetrahydrofolate + NADPH + H(+) = 5-methyluridine(54) in tRNA + (6S)-5,6,7,8-tetrahydrofolate + NADP(+)</text>
        <dbReference type="Rhea" id="RHEA:62372"/>
        <dbReference type="Rhea" id="RHEA-COMP:10167"/>
        <dbReference type="Rhea" id="RHEA-COMP:10193"/>
        <dbReference type="ChEBI" id="CHEBI:15378"/>
        <dbReference type="ChEBI" id="CHEBI:15636"/>
        <dbReference type="ChEBI" id="CHEBI:57453"/>
        <dbReference type="ChEBI" id="CHEBI:57783"/>
        <dbReference type="ChEBI" id="CHEBI:58349"/>
        <dbReference type="ChEBI" id="CHEBI:65315"/>
        <dbReference type="ChEBI" id="CHEBI:74447"/>
        <dbReference type="EC" id="2.1.1.74"/>
    </reaction>
</comment>
<proteinExistence type="inferred from homology"/>
<dbReference type="Proteomes" id="UP000264062">
    <property type="component" value="Unassembled WGS sequence"/>
</dbReference>
<feature type="domain" description="MnmG N-terminal" evidence="11">
    <location>
        <begin position="6"/>
        <end position="363"/>
    </location>
</feature>
<evidence type="ECO:0000256" key="9">
    <source>
        <dbReference type="ARBA" id="ARBA00023027"/>
    </source>
</evidence>
<dbReference type="GO" id="GO:0002098">
    <property type="term" value="P:tRNA wobble uridine modification"/>
    <property type="evidence" value="ECO:0007669"/>
    <property type="project" value="TreeGrafter"/>
</dbReference>
<evidence type="ECO:0000256" key="10">
    <source>
        <dbReference type="HAMAP-Rule" id="MF_01037"/>
    </source>
</evidence>
<comment type="cofactor">
    <cofactor evidence="1 10">
        <name>FAD</name>
        <dbReference type="ChEBI" id="CHEBI:57692"/>
    </cofactor>
</comment>
<dbReference type="AlphaFoldDB" id="A0A350HBC8"/>
<evidence type="ECO:0000256" key="5">
    <source>
        <dbReference type="ARBA" id="ARBA00022679"/>
    </source>
</evidence>
<reference evidence="12 13" key="1">
    <citation type="journal article" date="2018" name="Nat. Biotechnol.">
        <title>A standardized bacterial taxonomy based on genome phylogeny substantially revises the tree of life.</title>
        <authorList>
            <person name="Parks D.H."/>
            <person name="Chuvochina M."/>
            <person name="Waite D.W."/>
            <person name="Rinke C."/>
            <person name="Skarshewski A."/>
            <person name="Chaumeil P.A."/>
            <person name="Hugenholtz P."/>
        </authorList>
    </citation>
    <scope>NUCLEOTIDE SEQUENCE [LARGE SCALE GENOMIC DNA]</scope>
    <source>
        <strain evidence="12">UBA9956</strain>
    </source>
</reference>
<dbReference type="NCBIfam" id="NF003739">
    <property type="entry name" value="PRK05335.1"/>
    <property type="match status" value="1"/>
</dbReference>
<dbReference type="InterPro" id="IPR004417">
    <property type="entry name" value="TrmFO"/>
</dbReference>
<evidence type="ECO:0000256" key="1">
    <source>
        <dbReference type="ARBA" id="ARBA00001974"/>
    </source>
</evidence>
<evidence type="ECO:0000256" key="6">
    <source>
        <dbReference type="ARBA" id="ARBA00022694"/>
    </source>
</evidence>
<dbReference type="HAMAP" id="MF_01037">
    <property type="entry name" value="TrmFO"/>
    <property type="match status" value="1"/>
</dbReference>
<keyword evidence="4 10" id="KW-0285">Flavoprotein</keyword>
<evidence type="ECO:0000256" key="7">
    <source>
        <dbReference type="ARBA" id="ARBA00022827"/>
    </source>
</evidence>
<evidence type="ECO:0000256" key="2">
    <source>
        <dbReference type="ARBA" id="ARBA00022490"/>
    </source>
</evidence>